<dbReference type="Gene3D" id="1.20.1250.20">
    <property type="entry name" value="MFS general substrate transporter like domains"/>
    <property type="match status" value="1"/>
</dbReference>
<dbReference type="InterPro" id="IPR018456">
    <property type="entry name" value="PTR2_symporter_CS"/>
</dbReference>
<dbReference type="CDD" id="cd17416">
    <property type="entry name" value="MFS_NPF1_2"/>
    <property type="match status" value="1"/>
</dbReference>
<keyword evidence="4 7" id="KW-1133">Transmembrane helix</keyword>
<feature type="transmembrane region" description="Helical" evidence="7">
    <location>
        <begin position="467"/>
        <end position="487"/>
    </location>
</feature>
<evidence type="ECO:0000256" key="7">
    <source>
        <dbReference type="SAM" id="Phobius"/>
    </source>
</evidence>
<keyword evidence="3 7" id="KW-0812">Transmembrane</keyword>
<name>A0A2G2VMC4_CAPBA</name>
<evidence type="ECO:0000256" key="2">
    <source>
        <dbReference type="ARBA" id="ARBA00005982"/>
    </source>
</evidence>
<dbReference type="InterPro" id="IPR000109">
    <property type="entry name" value="POT_fam"/>
</dbReference>
<protein>
    <recommendedName>
        <fullName evidence="10">Protein NRT1/ PTR FAMILY 1.2</fullName>
    </recommendedName>
</protein>
<dbReference type="SUPFAM" id="SSF103473">
    <property type="entry name" value="MFS general substrate transporter"/>
    <property type="match status" value="1"/>
</dbReference>
<dbReference type="GO" id="GO:0016020">
    <property type="term" value="C:membrane"/>
    <property type="evidence" value="ECO:0007669"/>
    <property type="project" value="UniProtKB-SubCell"/>
</dbReference>
<evidence type="ECO:0000313" key="8">
    <source>
        <dbReference type="EMBL" id="PHT34120.1"/>
    </source>
</evidence>
<proteinExistence type="inferred from homology"/>
<comment type="caution">
    <text evidence="8">The sequence shown here is derived from an EMBL/GenBank/DDBJ whole genome shotgun (WGS) entry which is preliminary data.</text>
</comment>
<evidence type="ECO:0000256" key="5">
    <source>
        <dbReference type="ARBA" id="ARBA00023136"/>
    </source>
</evidence>
<feature type="transmembrane region" description="Helical" evidence="7">
    <location>
        <begin position="347"/>
        <end position="366"/>
    </location>
</feature>
<evidence type="ECO:0008006" key="10">
    <source>
        <dbReference type="Google" id="ProtNLM"/>
    </source>
</evidence>
<sequence>MEPFKACMESFHKVRVIQDRLRAAQSRHKAYADHRIRALIFGVGDVFLCVSPMKGVMRLVRKGKLHPRYIGTFEILRAVDEDSVQLDEHLTSVDEPVLILASDMRRLHTRQVLVVKVQWRHRPMEEATWEIERKIRTQYPHMFETSDEDSLLTLIVGYWNATDALDLVLLNLWRKVKHYSTNGSVRLNVLDEDSLLTLTAGYWNNADALELVLLDLWRKVKHHSANALVRLNVLVSVFGHLHRIGGYDSLVGSGTTVVHQENYPTHDLELHLHLIYGDNIYMVNESFERIASYGLGPNMIIYLMTYYNMSAATGTSIIGIWNTLSSGLAIVGAIISDSYWGRFKAVALGSIFTLIGMIILWLTATIPQLNSLSCSQFQHVCNGTTALQLAVLFSSFVFMSLGTGFVRPCSIIFGADQLEKKDNPGNQRLVDSYFNWYYASTGISTILAVTIIVYIQDRYGWQVGFGVPAILMFLSVLMFLIGSTLYVKVKPKESLLIGLLQAVVAASRKRNTSLPLTDCDDYYHWPLESEKVMPSNDFRCLNRACLIQDPQRDLNPDGSSLNPWNLCRLEQVESLKALIRSLPMWSTGFMIFVDMNVFAFSVLQTKTMDRHLFPHFEVPAASFSVFLIIALTIWLTFYDRVLVPLLSKYTGRPRGLSPVTRMGIGLIVSCMSMALTAITERVRRQRAIEEGHEDNPSAVVNMSAMWFVPQYALLGVAEATHGVGQIEFFYSLFPKSMSSVASAMYTVGTAVSSLVGSILVSSEDWLTSTGGKTSWLSSNINKGHLDYHFWLLAFLSLLNFLYFLVVCRLYGPDNDGTSRSSHEADEKHCDYRLLPESS</sequence>
<organism evidence="8 9">
    <name type="scientific">Capsicum baccatum</name>
    <name type="common">Peruvian pepper</name>
    <dbReference type="NCBI Taxonomy" id="33114"/>
    <lineage>
        <taxon>Eukaryota</taxon>
        <taxon>Viridiplantae</taxon>
        <taxon>Streptophyta</taxon>
        <taxon>Embryophyta</taxon>
        <taxon>Tracheophyta</taxon>
        <taxon>Spermatophyta</taxon>
        <taxon>Magnoliopsida</taxon>
        <taxon>eudicotyledons</taxon>
        <taxon>Gunneridae</taxon>
        <taxon>Pentapetalae</taxon>
        <taxon>asterids</taxon>
        <taxon>lamiids</taxon>
        <taxon>Solanales</taxon>
        <taxon>Solanaceae</taxon>
        <taxon>Solanoideae</taxon>
        <taxon>Capsiceae</taxon>
        <taxon>Capsicum</taxon>
    </lineage>
</organism>
<feature type="transmembrane region" description="Helical" evidence="7">
    <location>
        <begin position="659"/>
        <end position="678"/>
    </location>
</feature>
<dbReference type="PROSITE" id="PS01022">
    <property type="entry name" value="PTR2_1"/>
    <property type="match status" value="1"/>
</dbReference>
<feature type="transmembrane region" description="Helical" evidence="7">
    <location>
        <begin position="740"/>
        <end position="760"/>
    </location>
</feature>
<dbReference type="OrthoDB" id="8904098at2759"/>
<dbReference type="Pfam" id="PF00854">
    <property type="entry name" value="PTR2"/>
    <property type="match status" value="1"/>
</dbReference>
<gene>
    <name evidence="8" type="ORF">CQW23_25920</name>
</gene>
<dbReference type="InterPro" id="IPR036259">
    <property type="entry name" value="MFS_trans_sf"/>
</dbReference>
<dbReference type="GO" id="GO:0022857">
    <property type="term" value="F:transmembrane transporter activity"/>
    <property type="evidence" value="ECO:0007669"/>
    <property type="project" value="InterPro"/>
</dbReference>
<dbReference type="EMBL" id="MLFT02000011">
    <property type="protein sequence ID" value="PHT34120.1"/>
    <property type="molecule type" value="Genomic_DNA"/>
</dbReference>
<reference evidence="9" key="2">
    <citation type="journal article" date="2017" name="J. Anim. Genet.">
        <title>Multiple reference genome sequences of hot pepper reveal the massive evolution of plant disease resistance genes by retroduplication.</title>
        <authorList>
            <person name="Kim S."/>
            <person name="Park J."/>
            <person name="Yeom S.-I."/>
            <person name="Kim Y.-M."/>
            <person name="Seo E."/>
            <person name="Kim K.-T."/>
            <person name="Kim M.-S."/>
            <person name="Lee J.M."/>
            <person name="Cheong K."/>
            <person name="Shin H.-S."/>
            <person name="Kim S.-B."/>
            <person name="Han K."/>
            <person name="Lee J."/>
            <person name="Park M."/>
            <person name="Lee H.-A."/>
            <person name="Lee H.-Y."/>
            <person name="Lee Y."/>
            <person name="Oh S."/>
            <person name="Lee J.H."/>
            <person name="Choi E."/>
            <person name="Choi E."/>
            <person name="Lee S.E."/>
            <person name="Jeon J."/>
            <person name="Kim H."/>
            <person name="Choi G."/>
            <person name="Song H."/>
            <person name="Lee J."/>
            <person name="Lee S.-C."/>
            <person name="Kwon J.-K."/>
            <person name="Lee H.-Y."/>
            <person name="Koo N."/>
            <person name="Hong Y."/>
            <person name="Kim R.W."/>
            <person name="Kang W.-H."/>
            <person name="Huh J.H."/>
            <person name="Kang B.-C."/>
            <person name="Yang T.-J."/>
            <person name="Lee Y.-H."/>
            <person name="Bennetzen J.L."/>
            <person name="Choi D."/>
        </authorList>
    </citation>
    <scope>NUCLEOTIDE SEQUENCE [LARGE SCALE GENOMIC DNA]</scope>
    <source>
        <strain evidence="9">cv. PBC81</strain>
    </source>
</reference>
<accession>A0A2G2VMC4</accession>
<evidence type="ECO:0000256" key="6">
    <source>
        <dbReference type="ARBA" id="ARBA00044504"/>
    </source>
</evidence>
<feature type="transmembrane region" description="Helical" evidence="7">
    <location>
        <begin position="315"/>
        <end position="335"/>
    </location>
</feature>
<dbReference type="PANTHER" id="PTHR11654">
    <property type="entry name" value="OLIGOPEPTIDE TRANSPORTER-RELATED"/>
    <property type="match status" value="1"/>
</dbReference>
<feature type="transmembrane region" description="Helical" evidence="7">
    <location>
        <begin position="436"/>
        <end position="455"/>
    </location>
</feature>
<comment type="similarity">
    <text evidence="2">Belongs to the major facilitator superfamily. Proton-dependent oligopeptide transporter (POT/PTR) (TC 2.A.17) family.</text>
</comment>
<feature type="transmembrane region" description="Helical" evidence="7">
    <location>
        <begin position="620"/>
        <end position="638"/>
    </location>
</feature>
<dbReference type="AlphaFoldDB" id="A0A2G2VMC4"/>
<comment type="similarity">
    <text evidence="6">Belongs to the major facilitator superfamily. Phosphate:H(+) symporter (TC 2.A.1.9) family.</text>
</comment>
<dbReference type="GO" id="GO:0006857">
    <property type="term" value="P:oligopeptide transport"/>
    <property type="evidence" value="ECO:0007669"/>
    <property type="project" value="InterPro"/>
</dbReference>
<keyword evidence="5 7" id="KW-0472">Membrane</keyword>
<evidence type="ECO:0000256" key="3">
    <source>
        <dbReference type="ARBA" id="ARBA00022692"/>
    </source>
</evidence>
<evidence type="ECO:0000313" key="9">
    <source>
        <dbReference type="Proteomes" id="UP000224567"/>
    </source>
</evidence>
<evidence type="ECO:0000256" key="4">
    <source>
        <dbReference type="ARBA" id="ARBA00022989"/>
    </source>
</evidence>
<comment type="subcellular location">
    <subcellularLocation>
        <location evidence="1">Membrane</location>
        <topology evidence="1">Multi-pass membrane protein</topology>
    </subcellularLocation>
</comment>
<dbReference type="Proteomes" id="UP000224567">
    <property type="component" value="Unassembled WGS sequence"/>
</dbReference>
<feature type="transmembrane region" description="Helical" evidence="7">
    <location>
        <begin position="787"/>
        <end position="811"/>
    </location>
</feature>
<feature type="transmembrane region" description="Helical" evidence="7">
    <location>
        <begin position="386"/>
        <end position="415"/>
    </location>
</feature>
<evidence type="ECO:0000256" key="1">
    <source>
        <dbReference type="ARBA" id="ARBA00004141"/>
    </source>
</evidence>
<reference evidence="8 9" key="1">
    <citation type="journal article" date="2017" name="Genome Biol.">
        <title>New reference genome sequences of hot pepper reveal the massive evolution of plant disease-resistance genes by retroduplication.</title>
        <authorList>
            <person name="Kim S."/>
            <person name="Park J."/>
            <person name="Yeom S.I."/>
            <person name="Kim Y.M."/>
            <person name="Seo E."/>
            <person name="Kim K.T."/>
            <person name="Kim M.S."/>
            <person name="Lee J.M."/>
            <person name="Cheong K."/>
            <person name="Shin H.S."/>
            <person name="Kim S.B."/>
            <person name="Han K."/>
            <person name="Lee J."/>
            <person name="Park M."/>
            <person name="Lee H.A."/>
            <person name="Lee H.Y."/>
            <person name="Lee Y."/>
            <person name="Oh S."/>
            <person name="Lee J.H."/>
            <person name="Choi E."/>
            <person name="Choi E."/>
            <person name="Lee S.E."/>
            <person name="Jeon J."/>
            <person name="Kim H."/>
            <person name="Choi G."/>
            <person name="Song H."/>
            <person name="Lee J."/>
            <person name="Lee S.C."/>
            <person name="Kwon J.K."/>
            <person name="Lee H.Y."/>
            <person name="Koo N."/>
            <person name="Hong Y."/>
            <person name="Kim R.W."/>
            <person name="Kang W.H."/>
            <person name="Huh J.H."/>
            <person name="Kang B.C."/>
            <person name="Yang T.J."/>
            <person name="Lee Y.H."/>
            <person name="Bennetzen J.L."/>
            <person name="Choi D."/>
        </authorList>
    </citation>
    <scope>NUCLEOTIDE SEQUENCE [LARGE SCALE GENOMIC DNA]</scope>
    <source>
        <strain evidence="9">cv. PBC81</strain>
    </source>
</reference>
<keyword evidence="9" id="KW-1185">Reference proteome</keyword>